<feature type="domain" description="Solute-binding protein family 5" evidence="3">
    <location>
        <begin position="64"/>
        <end position="398"/>
    </location>
</feature>
<dbReference type="InterPro" id="IPR000914">
    <property type="entry name" value="SBP_5_dom"/>
</dbReference>
<dbReference type="EMBL" id="FPJW01000007">
    <property type="protein sequence ID" value="SFX56431.1"/>
    <property type="molecule type" value="Genomic_DNA"/>
</dbReference>
<gene>
    <name evidence="4" type="ORF">SAMN02745752_02102</name>
</gene>
<dbReference type="PIRSF" id="PIRSF002741">
    <property type="entry name" value="MppA"/>
    <property type="match status" value="1"/>
</dbReference>
<dbReference type="Pfam" id="PF00496">
    <property type="entry name" value="SBP_bac_5"/>
    <property type="match status" value="1"/>
</dbReference>
<name>A0A1K1Y3G6_9GAMM</name>
<proteinExistence type="inferred from homology"/>
<evidence type="ECO:0000313" key="5">
    <source>
        <dbReference type="Proteomes" id="UP000182350"/>
    </source>
</evidence>
<dbReference type="GO" id="GO:0030288">
    <property type="term" value="C:outer membrane-bounded periplasmic space"/>
    <property type="evidence" value="ECO:0007669"/>
    <property type="project" value="UniProtKB-ARBA"/>
</dbReference>
<dbReference type="STRING" id="1122209.SAMN02745752_02102"/>
<keyword evidence="2" id="KW-0732">Signal</keyword>
<dbReference type="GO" id="GO:1904680">
    <property type="term" value="F:peptide transmembrane transporter activity"/>
    <property type="evidence" value="ECO:0007669"/>
    <property type="project" value="TreeGrafter"/>
</dbReference>
<protein>
    <submittedName>
        <fullName evidence="4">Peptide/nickel transport system substrate-binding protein</fullName>
    </submittedName>
</protein>
<sequence length="486" mass="55570">MNRGVLLLLWCLLLSVELMAEPLRVELHLRPPHLDPTRTPAATLAEATYNNIFQGLTRIDRDGQVQPNLAHRWQVAEDGLSWTFELQPGVVFHDLRSFNAEVAAWSIRRMLDPAAGNPQRHLFGSIREVESINASRLRLHLHHPDGLLPFRLGLSAAVMVHPETAAQNHQHPVGTGPYHFVSWDEVGLRVSVFRNYWGVLPSIHDALFTFTSNRLELEAGLLEGRIDLYPNVSALSANVQLSERTDYVMQDGLSEGQVLLVLNHAHPALQDVRVRRALTHAVDRQALLSIYPQTSPPLIGSHFSPRHPAYVDLSDLYPHDRQQARVLLQQAGYAEGLQLRMMVPPPLYARESSLLLADALEQVGIDIELIRMDWSTWLEQVFLQRDYDLTVIAHVEPFDMDIYARDDYYFNYRNPAFNQLWQKIEQAVDEQQRNQLLQQAQKLLAEDAAQVFLHIKPQQAIRKKNLQGSWLHAPVPAVILEELYWR</sequence>
<dbReference type="InterPro" id="IPR030678">
    <property type="entry name" value="Peptide/Ni-bd"/>
</dbReference>
<dbReference type="GO" id="GO:0015833">
    <property type="term" value="P:peptide transport"/>
    <property type="evidence" value="ECO:0007669"/>
    <property type="project" value="TreeGrafter"/>
</dbReference>
<dbReference type="PANTHER" id="PTHR30290">
    <property type="entry name" value="PERIPLASMIC BINDING COMPONENT OF ABC TRANSPORTER"/>
    <property type="match status" value="1"/>
</dbReference>
<accession>A0A1K1Y3G6</accession>
<dbReference type="Gene3D" id="3.40.190.10">
    <property type="entry name" value="Periplasmic binding protein-like II"/>
    <property type="match status" value="1"/>
</dbReference>
<evidence type="ECO:0000259" key="3">
    <source>
        <dbReference type="Pfam" id="PF00496"/>
    </source>
</evidence>
<dbReference type="InterPro" id="IPR039424">
    <property type="entry name" value="SBP_5"/>
</dbReference>
<organism evidence="4 5">
    <name type="scientific">Marinospirillum alkaliphilum DSM 21637</name>
    <dbReference type="NCBI Taxonomy" id="1122209"/>
    <lineage>
        <taxon>Bacteria</taxon>
        <taxon>Pseudomonadati</taxon>
        <taxon>Pseudomonadota</taxon>
        <taxon>Gammaproteobacteria</taxon>
        <taxon>Oceanospirillales</taxon>
        <taxon>Oceanospirillaceae</taxon>
        <taxon>Marinospirillum</taxon>
    </lineage>
</organism>
<evidence type="ECO:0000256" key="2">
    <source>
        <dbReference type="ARBA" id="ARBA00022729"/>
    </source>
</evidence>
<dbReference type="RefSeq" id="WP_245770431.1">
    <property type="nucleotide sequence ID" value="NZ_FPJW01000007.1"/>
</dbReference>
<dbReference type="AlphaFoldDB" id="A0A1K1Y3G6"/>
<dbReference type="Gene3D" id="3.10.105.10">
    <property type="entry name" value="Dipeptide-binding Protein, Domain 3"/>
    <property type="match status" value="1"/>
</dbReference>
<evidence type="ECO:0000256" key="1">
    <source>
        <dbReference type="ARBA" id="ARBA00005695"/>
    </source>
</evidence>
<comment type="similarity">
    <text evidence="1">Belongs to the bacterial solute-binding protein 5 family.</text>
</comment>
<evidence type="ECO:0000313" key="4">
    <source>
        <dbReference type="EMBL" id="SFX56431.1"/>
    </source>
</evidence>
<dbReference type="Proteomes" id="UP000182350">
    <property type="component" value="Unassembled WGS sequence"/>
</dbReference>
<dbReference type="GO" id="GO:0043190">
    <property type="term" value="C:ATP-binding cassette (ABC) transporter complex"/>
    <property type="evidence" value="ECO:0007669"/>
    <property type="project" value="InterPro"/>
</dbReference>
<reference evidence="4 5" key="1">
    <citation type="submission" date="2016-11" db="EMBL/GenBank/DDBJ databases">
        <authorList>
            <person name="Jaros S."/>
            <person name="Januszkiewicz K."/>
            <person name="Wedrychowicz H."/>
        </authorList>
    </citation>
    <scope>NUCLEOTIDE SEQUENCE [LARGE SCALE GENOMIC DNA]</scope>
    <source>
        <strain evidence="4 5">DSM 21637</strain>
    </source>
</reference>
<dbReference type="PANTHER" id="PTHR30290:SF38">
    <property type="entry name" value="D,D-DIPEPTIDE-BINDING PERIPLASMIC PROTEIN DDPA-RELATED"/>
    <property type="match status" value="1"/>
</dbReference>
<keyword evidence="5" id="KW-1185">Reference proteome</keyword>
<dbReference type="SUPFAM" id="SSF53850">
    <property type="entry name" value="Periplasmic binding protein-like II"/>
    <property type="match status" value="1"/>
</dbReference>